<dbReference type="Pfam" id="PF00404">
    <property type="entry name" value="Dockerin_1"/>
    <property type="match status" value="1"/>
</dbReference>
<dbReference type="InterPro" id="IPR018247">
    <property type="entry name" value="EF_Hand_1_Ca_BS"/>
</dbReference>
<name>A0A1G2C693_9BACT</name>
<accession>A0A1G2C693</accession>
<dbReference type="SUPFAM" id="SSF63446">
    <property type="entry name" value="Type I dockerin domain"/>
    <property type="match status" value="1"/>
</dbReference>
<dbReference type="EMBL" id="MHKU01000022">
    <property type="protein sequence ID" value="OGY96766.1"/>
    <property type="molecule type" value="Genomic_DNA"/>
</dbReference>
<dbReference type="AlphaFoldDB" id="A0A1G2C693"/>
<dbReference type="GO" id="GO:0004553">
    <property type="term" value="F:hydrolase activity, hydrolyzing O-glycosyl compounds"/>
    <property type="evidence" value="ECO:0007669"/>
    <property type="project" value="InterPro"/>
</dbReference>
<reference evidence="2 3" key="1">
    <citation type="journal article" date="2016" name="Nat. Commun.">
        <title>Thousands of microbial genomes shed light on interconnected biogeochemical processes in an aquifer system.</title>
        <authorList>
            <person name="Anantharaman K."/>
            <person name="Brown C.T."/>
            <person name="Hug L.A."/>
            <person name="Sharon I."/>
            <person name="Castelle C.J."/>
            <person name="Probst A.J."/>
            <person name="Thomas B.C."/>
            <person name="Singh A."/>
            <person name="Wilkins M.J."/>
            <person name="Karaoz U."/>
            <person name="Brodie E.L."/>
            <person name="Williams K.H."/>
            <person name="Hubbard S.S."/>
            <person name="Banfield J.F."/>
        </authorList>
    </citation>
    <scope>NUCLEOTIDE SEQUENCE [LARGE SCALE GENOMIC DNA]</scope>
</reference>
<comment type="caution">
    <text evidence="2">The sequence shown here is derived from an EMBL/GenBank/DDBJ whole genome shotgun (WGS) entry which is preliminary data.</text>
</comment>
<sequence length="440" mass="46353">MFLLVAGVGVSLAVWIVFAASSGPNAPGVAATTGASGVAWTNFNNIKLEDAAVAQSTVTNVNTISQYLSGTTFGFAIPTGATIDGIKVEIKKKVGLTTPGAYATDNDVVLGGGTEVGSDYADTTTQWDASSPTWATYGGATDTWGQSWTAEQINSTAFGANIVSKFNAGSSSGSASSRTQVDFMRITVYYTETSAGTGGGGLDRRYARAVFTGYAFPRATLFIHEKGIPVAQYLLMGSDGRFEVKIEESDERTANLLFTFVDQEGRSTPPRPISVRLDKIQPPQVDISPPPTIGLQKATMTRGESLVLTGYASPRASVNVMIDGRVVDTVTAGTDGKYSSVLNTIARNITIGSHIVSVKQRFALTVGESGISATKQFFVSAFGVVRGDFNGDGAVDIKDWSIFVAKRSDPAMLAKFDLSGDGKINVVDLSIFLGLFRAGR</sequence>
<dbReference type="STRING" id="1798644.A2122_00775"/>
<gene>
    <name evidence="2" type="ORF">A2122_00775</name>
</gene>
<dbReference type="PROSITE" id="PS00018">
    <property type="entry name" value="EF_HAND_1"/>
    <property type="match status" value="2"/>
</dbReference>
<evidence type="ECO:0000313" key="3">
    <source>
        <dbReference type="Proteomes" id="UP000176648"/>
    </source>
</evidence>
<dbReference type="InterPro" id="IPR002105">
    <property type="entry name" value="Dockerin_1_rpt"/>
</dbReference>
<dbReference type="Gene3D" id="1.10.1330.10">
    <property type="entry name" value="Dockerin domain"/>
    <property type="match status" value="1"/>
</dbReference>
<proteinExistence type="predicted"/>
<evidence type="ECO:0000256" key="1">
    <source>
        <dbReference type="SAM" id="SignalP"/>
    </source>
</evidence>
<protein>
    <recommendedName>
        <fullName evidence="4">Dockerin domain-containing protein</fullName>
    </recommendedName>
</protein>
<keyword evidence="1" id="KW-0732">Signal</keyword>
<feature type="signal peptide" evidence="1">
    <location>
        <begin position="1"/>
        <end position="19"/>
    </location>
</feature>
<evidence type="ECO:0000313" key="2">
    <source>
        <dbReference type="EMBL" id="OGY96766.1"/>
    </source>
</evidence>
<dbReference type="Proteomes" id="UP000176648">
    <property type="component" value="Unassembled WGS sequence"/>
</dbReference>
<organism evidence="2 3">
    <name type="scientific">Candidatus Liptonbacteria bacterium GWB1_49_6</name>
    <dbReference type="NCBI Taxonomy" id="1798644"/>
    <lineage>
        <taxon>Bacteria</taxon>
        <taxon>Candidatus Liptoniibacteriota</taxon>
    </lineage>
</organism>
<evidence type="ECO:0008006" key="4">
    <source>
        <dbReference type="Google" id="ProtNLM"/>
    </source>
</evidence>
<feature type="chain" id="PRO_5009582225" description="Dockerin domain-containing protein" evidence="1">
    <location>
        <begin position="20"/>
        <end position="440"/>
    </location>
</feature>
<dbReference type="InterPro" id="IPR036439">
    <property type="entry name" value="Dockerin_dom_sf"/>
</dbReference>
<dbReference type="GO" id="GO:0000272">
    <property type="term" value="P:polysaccharide catabolic process"/>
    <property type="evidence" value="ECO:0007669"/>
    <property type="project" value="InterPro"/>
</dbReference>